<name>A0ACC2IVU7_9PEZI</name>
<accession>A0ACC2IVU7</accession>
<proteinExistence type="predicted"/>
<keyword evidence="2" id="KW-1185">Reference proteome</keyword>
<dbReference type="EMBL" id="JAPESX010000907">
    <property type="protein sequence ID" value="KAJ8119290.1"/>
    <property type="molecule type" value="Genomic_DNA"/>
</dbReference>
<sequence>MLFQLSFSLLAASLAAAGPFTMRYHASPRCDGRSLGCNRWDAYDCCPAPPSPSSFPAARATIYHSWH</sequence>
<gene>
    <name evidence="1" type="ORF">ONZ43_g3727</name>
</gene>
<organism evidence="1 2">
    <name type="scientific">Nemania bipapillata</name>
    <dbReference type="NCBI Taxonomy" id="110536"/>
    <lineage>
        <taxon>Eukaryota</taxon>
        <taxon>Fungi</taxon>
        <taxon>Dikarya</taxon>
        <taxon>Ascomycota</taxon>
        <taxon>Pezizomycotina</taxon>
        <taxon>Sordariomycetes</taxon>
        <taxon>Xylariomycetidae</taxon>
        <taxon>Xylariales</taxon>
        <taxon>Xylariaceae</taxon>
        <taxon>Nemania</taxon>
    </lineage>
</organism>
<comment type="caution">
    <text evidence="1">The sequence shown here is derived from an EMBL/GenBank/DDBJ whole genome shotgun (WGS) entry which is preliminary data.</text>
</comment>
<dbReference type="Proteomes" id="UP001153334">
    <property type="component" value="Unassembled WGS sequence"/>
</dbReference>
<evidence type="ECO:0000313" key="1">
    <source>
        <dbReference type="EMBL" id="KAJ8119290.1"/>
    </source>
</evidence>
<evidence type="ECO:0000313" key="2">
    <source>
        <dbReference type="Proteomes" id="UP001153334"/>
    </source>
</evidence>
<protein>
    <submittedName>
        <fullName evidence="1">Uncharacterized protein</fullName>
    </submittedName>
</protein>
<reference evidence="1" key="1">
    <citation type="submission" date="2022-11" db="EMBL/GenBank/DDBJ databases">
        <title>Genome Sequence of Nemania bipapillata.</title>
        <authorList>
            <person name="Buettner E."/>
        </authorList>
    </citation>
    <scope>NUCLEOTIDE SEQUENCE</scope>
    <source>
        <strain evidence="1">CP14</strain>
    </source>
</reference>